<dbReference type="AlphaFoldDB" id="A0AAN9XKN5"/>
<protein>
    <submittedName>
        <fullName evidence="2">Uncharacterized protein</fullName>
    </submittedName>
</protein>
<evidence type="ECO:0000313" key="3">
    <source>
        <dbReference type="Proteomes" id="UP001386955"/>
    </source>
</evidence>
<feature type="transmembrane region" description="Helical" evidence="1">
    <location>
        <begin position="16"/>
        <end position="35"/>
    </location>
</feature>
<gene>
    <name evidence="2" type="ORF">VNO78_16295</name>
</gene>
<sequence>MITKHLILYLYSIKQINSFIVHSMASLVLILSFLVRLKIKNQASIVTATSFDTNEDGSTLLARGAQQRDPCDIKLEVVEKIPEEPKVCIYLV</sequence>
<keyword evidence="3" id="KW-1185">Reference proteome</keyword>
<keyword evidence="1" id="KW-0472">Membrane</keyword>
<keyword evidence="1" id="KW-0812">Transmembrane</keyword>
<keyword evidence="1" id="KW-1133">Transmembrane helix</keyword>
<dbReference type="Proteomes" id="UP001386955">
    <property type="component" value="Unassembled WGS sequence"/>
</dbReference>
<evidence type="ECO:0000313" key="2">
    <source>
        <dbReference type="EMBL" id="KAK7395728.1"/>
    </source>
</evidence>
<dbReference type="EMBL" id="JAYMYS010000004">
    <property type="protein sequence ID" value="KAK7395728.1"/>
    <property type="molecule type" value="Genomic_DNA"/>
</dbReference>
<proteinExistence type="predicted"/>
<comment type="caution">
    <text evidence="2">The sequence shown here is derived from an EMBL/GenBank/DDBJ whole genome shotgun (WGS) entry which is preliminary data.</text>
</comment>
<organism evidence="2 3">
    <name type="scientific">Psophocarpus tetragonolobus</name>
    <name type="common">Winged bean</name>
    <name type="synonym">Dolichos tetragonolobus</name>
    <dbReference type="NCBI Taxonomy" id="3891"/>
    <lineage>
        <taxon>Eukaryota</taxon>
        <taxon>Viridiplantae</taxon>
        <taxon>Streptophyta</taxon>
        <taxon>Embryophyta</taxon>
        <taxon>Tracheophyta</taxon>
        <taxon>Spermatophyta</taxon>
        <taxon>Magnoliopsida</taxon>
        <taxon>eudicotyledons</taxon>
        <taxon>Gunneridae</taxon>
        <taxon>Pentapetalae</taxon>
        <taxon>rosids</taxon>
        <taxon>fabids</taxon>
        <taxon>Fabales</taxon>
        <taxon>Fabaceae</taxon>
        <taxon>Papilionoideae</taxon>
        <taxon>50 kb inversion clade</taxon>
        <taxon>NPAAA clade</taxon>
        <taxon>indigoferoid/millettioid clade</taxon>
        <taxon>Phaseoleae</taxon>
        <taxon>Psophocarpus</taxon>
    </lineage>
</organism>
<reference evidence="2 3" key="1">
    <citation type="submission" date="2024-01" db="EMBL/GenBank/DDBJ databases">
        <title>The genomes of 5 underutilized Papilionoideae crops provide insights into root nodulation and disease resistanc.</title>
        <authorList>
            <person name="Jiang F."/>
        </authorList>
    </citation>
    <scope>NUCLEOTIDE SEQUENCE [LARGE SCALE GENOMIC DNA]</scope>
    <source>
        <strain evidence="2">DUOXIRENSHENG_FW03</strain>
        <tissue evidence="2">Leaves</tissue>
    </source>
</reference>
<name>A0AAN9XKN5_PSOTE</name>
<evidence type="ECO:0000256" key="1">
    <source>
        <dbReference type="SAM" id="Phobius"/>
    </source>
</evidence>
<accession>A0AAN9XKN5</accession>